<dbReference type="OrthoDB" id="6500128at2759"/>
<dbReference type="CDD" id="cd03250">
    <property type="entry name" value="ABCC_MRP_domain1"/>
    <property type="match status" value="1"/>
</dbReference>
<keyword evidence="4 11" id="KW-0812">Transmembrane</keyword>
<keyword evidence="15" id="KW-1185">Reference proteome</keyword>
<comment type="subcellular location">
    <subcellularLocation>
        <location evidence="1">Cell membrane</location>
        <topology evidence="1">Multi-pass membrane protein</topology>
    </subcellularLocation>
</comment>
<keyword evidence="3" id="KW-1003">Cell membrane</keyword>
<comment type="caution">
    <text evidence="14">The sequence shown here is derived from an EMBL/GenBank/DDBJ whole genome shotgun (WGS) entry which is preliminary data.</text>
</comment>
<dbReference type="GO" id="GO:0016887">
    <property type="term" value="F:ATP hydrolysis activity"/>
    <property type="evidence" value="ECO:0007669"/>
    <property type="project" value="InterPro"/>
</dbReference>
<keyword evidence="7 11" id="KW-1133">Transmembrane helix</keyword>
<dbReference type="InterPro" id="IPR027417">
    <property type="entry name" value="P-loop_NTPase"/>
</dbReference>
<dbReference type="InterPro" id="IPR003439">
    <property type="entry name" value="ABC_transporter-like_ATP-bd"/>
</dbReference>
<evidence type="ECO:0000313" key="15">
    <source>
        <dbReference type="Proteomes" id="UP000186583"/>
    </source>
</evidence>
<feature type="transmembrane region" description="Helical" evidence="11">
    <location>
        <begin position="1060"/>
        <end position="1084"/>
    </location>
</feature>
<dbReference type="Pfam" id="PF24357">
    <property type="entry name" value="TMD0_ABC"/>
    <property type="match status" value="1"/>
</dbReference>
<feature type="transmembrane region" description="Helical" evidence="11">
    <location>
        <begin position="918"/>
        <end position="939"/>
    </location>
</feature>
<dbReference type="PANTHER" id="PTHR24223">
    <property type="entry name" value="ATP-BINDING CASSETTE SUB-FAMILY C"/>
    <property type="match status" value="1"/>
</dbReference>
<evidence type="ECO:0000256" key="7">
    <source>
        <dbReference type="ARBA" id="ARBA00022989"/>
    </source>
</evidence>
<dbReference type="InterPro" id="IPR056227">
    <property type="entry name" value="TMD0_ABC"/>
</dbReference>
<feature type="compositionally biased region" description="Basic and acidic residues" evidence="10">
    <location>
        <begin position="1224"/>
        <end position="1233"/>
    </location>
</feature>
<feature type="region of interest" description="Disordered" evidence="10">
    <location>
        <begin position="1224"/>
        <end position="1243"/>
    </location>
</feature>
<dbReference type="PROSITE" id="PS50929">
    <property type="entry name" value="ABC_TM1F"/>
    <property type="match status" value="2"/>
</dbReference>
<dbReference type="InterPro" id="IPR044726">
    <property type="entry name" value="ABCC_6TM_D2"/>
</dbReference>
<evidence type="ECO:0000256" key="1">
    <source>
        <dbReference type="ARBA" id="ARBA00004651"/>
    </source>
</evidence>
<dbReference type="CDD" id="cd18579">
    <property type="entry name" value="ABC_6TM_ABCC_D1"/>
    <property type="match status" value="1"/>
</dbReference>
<dbReference type="Pfam" id="PF00664">
    <property type="entry name" value="ABC_membrane"/>
    <property type="match status" value="2"/>
</dbReference>
<evidence type="ECO:0000256" key="2">
    <source>
        <dbReference type="ARBA" id="ARBA00022448"/>
    </source>
</evidence>
<feature type="transmembrane region" description="Helical" evidence="11">
    <location>
        <begin position="1037"/>
        <end position="1054"/>
    </location>
</feature>
<evidence type="ECO:0000256" key="11">
    <source>
        <dbReference type="SAM" id="Phobius"/>
    </source>
</evidence>
<evidence type="ECO:0000256" key="5">
    <source>
        <dbReference type="ARBA" id="ARBA00022741"/>
    </source>
</evidence>
<dbReference type="FunFam" id="1.20.1560.10:FF:000066">
    <property type="entry name" value="ABC multidrug transporter (Eurofung)"/>
    <property type="match status" value="1"/>
</dbReference>
<feature type="region of interest" description="Disordered" evidence="10">
    <location>
        <begin position="861"/>
        <end position="908"/>
    </location>
</feature>
<feature type="domain" description="ABC transporter" evidence="12">
    <location>
        <begin position="633"/>
        <end position="861"/>
    </location>
</feature>
<evidence type="ECO:0000259" key="13">
    <source>
        <dbReference type="PROSITE" id="PS50929"/>
    </source>
</evidence>
<dbReference type="GO" id="GO:0005524">
    <property type="term" value="F:ATP binding"/>
    <property type="evidence" value="ECO:0007669"/>
    <property type="project" value="UniProtKB-KW"/>
</dbReference>
<feature type="transmembrane region" description="Helical" evidence="11">
    <location>
        <begin position="1183"/>
        <end position="1203"/>
    </location>
</feature>
<keyword evidence="9" id="KW-0325">Glycoprotein</keyword>
<feature type="domain" description="ABC transmembrane type-1" evidence="13">
    <location>
        <begin position="312"/>
        <end position="588"/>
    </location>
</feature>
<dbReference type="GO" id="GO:0005886">
    <property type="term" value="C:plasma membrane"/>
    <property type="evidence" value="ECO:0007669"/>
    <property type="project" value="UniProtKB-SubCell"/>
</dbReference>
<dbReference type="Gene3D" id="3.40.50.300">
    <property type="entry name" value="P-loop containing nucleotide triphosphate hydrolases"/>
    <property type="match status" value="2"/>
</dbReference>
<dbReference type="CDD" id="cd03244">
    <property type="entry name" value="ABCC_MRP_domain2"/>
    <property type="match status" value="1"/>
</dbReference>
<dbReference type="InterPro" id="IPR003593">
    <property type="entry name" value="AAA+_ATPase"/>
</dbReference>
<dbReference type="Pfam" id="PF00005">
    <property type="entry name" value="ABC_tran"/>
    <property type="match status" value="2"/>
</dbReference>
<keyword evidence="8 11" id="KW-0472">Membrane</keyword>
<dbReference type="SMART" id="SM00382">
    <property type="entry name" value="AAA"/>
    <property type="match status" value="2"/>
</dbReference>
<keyword evidence="2" id="KW-0813">Transport</keyword>
<dbReference type="CDD" id="cd18580">
    <property type="entry name" value="ABC_6TM_ABCC_D2"/>
    <property type="match status" value="1"/>
</dbReference>
<dbReference type="PANTHER" id="PTHR24223:SF399">
    <property type="entry name" value="ABC TRANSPORTER ATNG"/>
    <property type="match status" value="1"/>
</dbReference>
<protein>
    <submittedName>
        <fullName evidence="14">Multidrug resistance-associated protein 1-like protein 5</fullName>
    </submittedName>
</protein>
<evidence type="ECO:0000256" key="10">
    <source>
        <dbReference type="SAM" id="MobiDB-lite"/>
    </source>
</evidence>
<keyword evidence="6" id="KW-0067">ATP-binding</keyword>
<feature type="transmembrane region" description="Helical" evidence="11">
    <location>
        <begin position="441"/>
        <end position="460"/>
    </location>
</feature>
<feature type="transmembrane region" description="Helical" evidence="11">
    <location>
        <begin position="65"/>
        <end position="84"/>
    </location>
</feature>
<dbReference type="PROSITE" id="PS50893">
    <property type="entry name" value="ABC_TRANSPORTER_2"/>
    <property type="match status" value="2"/>
</dbReference>
<evidence type="ECO:0000256" key="4">
    <source>
        <dbReference type="ARBA" id="ARBA00022692"/>
    </source>
</evidence>
<evidence type="ECO:0000256" key="8">
    <source>
        <dbReference type="ARBA" id="ARBA00023136"/>
    </source>
</evidence>
<feature type="transmembrane region" description="Helical" evidence="11">
    <location>
        <begin position="1153"/>
        <end position="1176"/>
    </location>
</feature>
<dbReference type="InterPro" id="IPR036640">
    <property type="entry name" value="ABC1_TM_sf"/>
</dbReference>
<keyword evidence="5" id="KW-0547">Nucleotide-binding</keyword>
<feature type="domain" description="ABC transmembrane type-1" evidence="13">
    <location>
        <begin position="931"/>
        <end position="1211"/>
    </location>
</feature>
<reference evidence="14 15" key="1">
    <citation type="submission" date="2016-11" db="EMBL/GenBank/DDBJ databases">
        <title>Draft Genome Assembly of Colletotrichum chlorophyti a pathogen of herbaceous plants.</title>
        <authorList>
            <person name="Gan P."/>
            <person name="Narusaka M."/>
            <person name="Tsushima A."/>
            <person name="Narusaka Y."/>
            <person name="Takano Y."/>
            <person name="Shirasu K."/>
        </authorList>
    </citation>
    <scope>NUCLEOTIDE SEQUENCE [LARGE SCALE GENOMIC DNA]</scope>
    <source>
        <strain evidence="14 15">NTL11</strain>
    </source>
</reference>
<dbReference type="GO" id="GO:0140359">
    <property type="term" value="F:ABC-type transporter activity"/>
    <property type="evidence" value="ECO:0007669"/>
    <property type="project" value="InterPro"/>
</dbReference>
<dbReference type="PROSITE" id="PS00211">
    <property type="entry name" value="ABC_TRANSPORTER_1"/>
    <property type="match status" value="2"/>
</dbReference>
<evidence type="ECO:0000256" key="3">
    <source>
        <dbReference type="ARBA" id="ARBA00022475"/>
    </source>
</evidence>
<evidence type="ECO:0000259" key="12">
    <source>
        <dbReference type="PROSITE" id="PS50893"/>
    </source>
</evidence>
<feature type="transmembrane region" description="Helical" evidence="11">
    <location>
        <begin position="104"/>
        <end position="124"/>
    </location>
</feature>
<feature type="transmembrane region" description="Helical" evidence="11">
    <location>
        <begin position="130"/>
        <end position="151"/>
    </location>
</feature>
<dbReference type="InterPro" id="IPR044746">
    <property type="entry name" value="ABCC_6TM_D1"/>
</dbReference>
<feature type="transmembrane region" description="Helical" evidence="11">
    <location>
        <begin position="411"/>
        <end position="435"/>
    </location>
</feature>
<dbReference type="Proteomes" id="UP000186583">
    <property type="component" value="Unassembled WGS sequence"/>
</dbReference>
<organism evidence="14 15">
    <name type="scientific">Colletotrichum chlorophyti</name>
    <dbReference type="NCBI Taxonomy" id="708187"/>
    <lineage>
        <taxon>Eukaryota</taxon>
        <taxon>Fungi</taxon>
        <taxon>Dikarya</taxon>
        <taxon>Ascomycota</taxon>
        <taxon>Pezizomycotina</taxon>
        <taxon>Sordariomycetes</taxon>
        <taxon>Hypocreomycetidae</taxon>
        <taxon>Glomerellales</taxon>
        <taxon>Glomerellaceae</taxon>
        <taxon>Colletotrichum</taxon>
    </lineage>
</organism>
<dbReference type="Gene3D" id="1.20.1560.10">
    <property type="entry name" value="ABC transporter type 1, transmembrane domain"/>
    <property type="match status" value="2"/>
</dbReference>
<dbReference type="FunFam" id="1.20.1560.10:FF:000055">
    <property type="entry name" value="ABC multidrug transporter (Eurofung)"/>
    <property type="match status" value="1"/>
</dbReference>
<evidence type="ECO:0000256" key="9">
    <source>
        <dbReference type="ARBA" id="ARBA00023180"/>
    </source>
</evidence>
<feature type="compositionally biased region" description="Basic and acidic residues" evidence="10">
    <location>
        <begin position="865"/>
        <end position="874"/>
    </location>
</feature>
<sequence>MDAQLVLGPYSPPHGRANTTASPSHPSQTAIGTPACSGDAFSSAAYRPFPTCGESAGLTPGYDETLFSILPCALGLALGLLRLWQLWRRPVVAQGSILVAVKLALWHALAAVQVATLAVIAVIGRSDREGGITVTSSAVAAATSILFIFVSRLEHGRSRAPSALLQTFLLTTVVLDAIRAASERSAPGSNSHVYGLLLTAQSAVKALLLVAESTRKSAFIAIPAERVSREEASGIFGRSFLFHVIPMLRRGWNKDLVVEDLEPMEDALAGEKVLARLSAAWDSVDQSRTHALSVAVLKAFWVEIVFMQIPRLAMVGFGLAQPVLVKTTIQYIQNHESRTLSYGYGLIGVSAFVYVGVAVSTLWSGMLMYRGITRIRGALIGIIFQNMLSLRAETGNSQAAVSMMSVEVDRIVIAGGWCFHIVPNLIQVALAMWILSEQLGAIAVAPVVIALVGIFMSMKTGQIVPPRQRRWMQAIQKRVGITTDIIGSVKGVKMSGLTRTAQDQIQGLRDFELEESKKYRLAQIANMLVGQFPSIMTPSLTFTAFALIQKVTSGQPLDVVQAFTSLSLLGILTRPVSELVMIPNNLGSTIGCLDRIQEFLLNEKRVDYRDVKRDPQGPLPRADGTAADPRPLIEVEQGSFGWHADKAILHNVDVQVLPSTLTVLVGPVGSGKSTLLKSLVGETYRVSGRVEFSTAPEVAYCDQDPWILNQSIKDNIVGGAPLDTEFYNQVTRACQLQEDLCLLPLGDETVVGSSGAALSGGQKQRIALARAVYSRKQVVILDDNLKGLDSKTAAQCFDALLGAKGLLREQGRAVLLATHNAQWLGYADQIISLGSDGAVSERGSYEELSKSGGYVSTLKVSQQNGHDEGSPAKEDEAEQDAEQRDEPKSGKPAAGKPTDAAPAVAKPQTRGAANTGSLVFYIKSLGLSAFLLFLALVLVQMGCQTMQRLWVKFWVAANEAGGGQNVGLWVGVYVLWGVMTEFSLAVESFWFLVVVVPHSAKGLHFGVLKAALSTPLSYFVKTDTGIIINLFSQDMNLIDLPLPIAFMLFFEYITMAVSELVLTCIATGYLALAIPPLAVALYVIQTVYLQTSRQIRLLDLESKSPIFSHFIASFSGLVTLRALGWTAKAQSENLVRLDDAQRAFYAMGSLQRWLLLVLNLVVAGLAILLVALSVALREAIDPGLLGVALVSVMGFGQLLTYLLNYWAQLETSLGAVTRIRQFEADTPSERNGDGKVSPPAGWPSRGQIDVVGVSTAYDDHQVLRDVNLSIRSGEKVAICGRTGSGKSTLVALLLRLHEPTAGRIEVDGVDIASVPVNQLRESLVALPQDPLFLPGTVRRNLDPFEARDDASLWEALEKTGLKALLEDKGGLEADLNTDWLSAGQKQLFCMARAMLRDSRVLLLDEATSSLDQSTEHLVQDIIRTEFQGWTVVVIAHRLRAVADFDKVVALQDGEVAEFDDPKTLLERGGVFASLWKLQES</sequence>
<dbReference type="InterPro" id="IPR017871">
    <property type="entry name" value="ABC_transporter-like_CS"/>
</dbReference>
<evidence type="ECO:0000256" key="6">
    <source>
        <dbReference type="ARBA" id="ARBA00022840"/>
    </source>
</evidence>
<dbReference type="SUPFAM" id="SSF52540">
    <property type="entry name" value="P-loop containing nucleoside triphosphate hydrolases"/>
    <property type="match status" value="2"/>
</dbReference>
<accession>A0A1Q8RWX9</accession>
<evidence type="ECO:0000313" key="14">
    <source>
        <dbReference type="EMBL" id="OLN89349.1"/>
    </source>
</evidence>
<feature type="transmembrane region" description="Helical" evidence="11">
    <location>
        <begin position="1105"/>
        <end position="1127"/>
    </location>
</feature>
<feature type="region of interest" description="Disordered" evidence="10">
    <location>
        <begin position="11"/>
        <end position="31"/>
    </location>
</feature>
<gene>
    <name evidence="14" type="ORF">CCHL11_08990</name>
</gene>
<dbReference type="EMBL" id="MPGH01000077">
    <property type="protein sequence ID" value="OLN89349.1"/>
    <property type="molecule type" value="Genomic_DNA"/>
</dbReference>
<dbReference type="STRING" id="708187.A0A1Q8RWX9"/>
<dbReference type="SUPFAM" id="SSF90123">
    <property type="entry name" value="ABC transporter transmembrane region"/>
    <property type="match status" value="2"/>
</dbReference>
<proteinExistence type="predicted"/>
<feature type="domain" description="ABC transporter" evidence="12">
    <location>
        <begin position="1248"/>
        <end position="1477"/>
    </location>
</feature>
<dbReference type="FunFam" id="3.40.50.300:FF:000838">
    <property type="entry name" value="ABC multidrug transporter (Eurofung)"/>
    <property type="match status" value="1"/>
</dbReference>
<dbReference type="InterPro" id="IPR011527">
    <property type="entry name" value="ABC1_TM_dom"/>
</dbReference>
<name>A0A1Q8RWX9_9PEZI</name>
<feature type="transmembrane region" description="Helical" evidence="11">
    <location>
        <begin position="344"/>
        <end position="369"/>
    </location>
</feature>
<feature type="compositionally biased region" description="Polar residues" evidence="10">
    <location>
        <begin position="17"/>
        <end position="31"/>
    </location>
</feature>
<dbReference type="InterPro" id="IPR050173">
    <property type="entry name" value="ABC_transporter_C-like"/>
</dbReference>